<sequence>MSKAKEDSGALKEPDFGTEYAKSKNSSCKQCKEKIAKDSLRMSIRKKSRFFDGLQDDWHHFNCFWKCVEVKDLSEGNIKNLEQIKWEDQEKIRAKIAEIKGDGSEIAKSNGEQCFKCKKEVQKGEVSIKYFHLFYHPECFKKLNMPNIFADYFKGFDDLDREQRKTLIDLFGISKKRKSDSTDDETPEKKLRMGIDDDLKIKLKKQSETFWQVKQDIEKNLTREEIDKILQTNGRFRRKKGGPDAANEQLADCIIFGVPVKCPECEGGIFFYNGGSHRYECRGKISAYTRCTYVNKNPRRTPFIMPNDVKKANEFLKKHKFPTLKKRYYAPGTEVVNSVKEEDALEKLKKKREAQEAETKSGKAAFVKNGCSIDADCEVAEFSHVFIENLNEEQVAWQATLGRSSISEDRNSYYKLQLLEHDKRKEYYLFRSWGRIGSAQGGHKTEYFDDDLEKTKNEFKKLFKEKSGNNWSRRHQFRKIYGRLDLLEMDLDGKDSKIPAVNLENSRSKLAKSVQELIAMIFDVRAINDTLKALNLDTEKMPLGKLSVAHLRNAYWILTDLAEKVEYGATKSTILDASNRFYTMIPHVAGSSTLPMLDNMEIIREKTKMLDELMDLELAYSVVNYDAENDLDMKESDRPDPIDSYYKKLNCEIGVLDETSKEYETIKDYVKKTHAPTHSGYKLKISDIYEIKKEGEYKKFKKEIGNVNLLWHGSRTSNYAGILNQGLRIAPPEAPVNGYMFGKGVYFADMVSKSANYCRVEPGTQKEPNEGLLLLCDVALGEIQEERRANGNIRKPNYGKSSVKGLGEIVPDEKEHQTLDDGVIVPMGKPKKAAQKPGDLIHNEYIVYDVAQIKMRYLVKVKFV</sequence>
<evidence type="ECO:0000313" key="2">
    <source>
        <dbReference type="WBParaSite" id="JU765_v2.g18790.t2"/>
    </source>
</evidence>
<dbReference type="Proteomes" id="UP000887576">
    <property type="component" value="Unplaced"/>
</dbReference>
<proteinExistence type="predicted"/>
<protein>
    <submittedName>
        <fullName evidence="2">Poly [ADP-ribose] polymerase</fullName>
    </submittedName>
</protein>
<name>A0AC34QS04_9BILA</name>
<organism evidence="1 2">
    <name type="scientific">Panagrolaimus sp. JU765</name>
    <dbReference type="NCBI Taxonomy" id="591449"/>
    <lineage>
        <taxon>Eukaryota</taxon>
        <taxon>Metazoa</taxon>
        <taxon>Ecdysozoa</taxon>
        <taxon>Nematoda</taxon>
        <taxon>Chromadorea</taxon>
        <taxon>Rhabditida</taxon>
        <taxon>Tylenchina</taxon>
        <taxon>Panagrolaimomorpha</taxon>
        <taxon>Panagrolaimoidea</taxon>
        <taxon>Panagrolaimidae</taxon>
        <taxon>Panagrolaimus</taxon>
    </lineage>
</organism>
<reference evidence="2" key="1">
    <citation type="submission" date="2022-11" db="UniProtKB">
        <authorList>
            <consortium name="WormBaseParasite"/>
        </authorList>
    </citation>
    <scope>IDENTIFICATION</scope>
</reference>
<evidence type="ECO:0000313" key="1">
    <source>
        <dbReference type="Proteomes" id="UP000887576"/>
    </source>
</evidence>
<dbReference type="WBParaSite" id="JU765_v2.g18790.t2">
    <property type="protein sequence ID" value="JU765_v2.g18790.t2"/>
    <property type="gene ID" value="JU765_v2.g18790"/>
</dbReference>
<accession>A0AC34QS04</accession>